<evidence type="ECO:0000313" key="2">
    <source>
        <dbReference type="EMBL" id="KJH71999.1"/>
    </source>
</evidence>
<feature type="transmembrane region" description="Helical" evidence="1">
    <location>
        <begin position="70"/>
        <end position="88"/>
    </location>
</feature>
<keyword evidence="1" id="KW-0472">Membrane</keyword>
<dbReference type="Gene3D" id="3.30.2010.10">
    <property type="entry name" value="Metalloproteases ('zincins'), catalytic domain"/>
    <property type="match status" value="1"/>
</dbReference>
<dbReference type="CDD" id="cd07326">
    <property type="entry name" value="M56_BlaR1_MecR1_like"/>
    <property type="match status" value="1"/>
</dbReference>
<comment type="caution">
    <text evidence="2">The sequence shown here is derived from an EMBL/GenBank/DDBJ whole genome shotgun (WGS) entry which is preliminary data.</text>
</comment>
<organism evidence="2 3">
    <name type="scientific">Aliterella atlantica CENA595</name>
    <dbReference type="NCBI Taxonomy" id="1618023"/>
    <lineage>
        <taxon>Bacteria</taxon>
        <taxon>Bacillati</taxon>
        <taxon>Cyanobacteriota</taxon>
        <taxon>Cyanophyceae</taxon>
        <taxon>Chroococcidiopsidales</taxon>
        <taxon>Aliterellaceae</taxon>
        <taxon>Aliterella</taxon>
    </lineage>
</organism>
<dbReference type="AlphaFoldDB" id="A0A0D8ZU57"/>
<dbReference type="Proteomes" id="UP000032452">
    <property type="component" value="Unassembled WGS sequence"/>
</dbReference>
<name>A0A0D8ZU57_9CYAN</name>
<proteinExistence type="predicted"/>
<dbReference type="EMBL" id="JYON01000008">
    <property type="protein sequence ID" value="KJH71999.1"/>
    <property type="molecule type" value="Genomic_DNA"/>
</dbReference>
<dbReference type="PANTHER" id="PTHR34978:SF3">
    <property type="entry name" value="SLR0241 PROTEIN"/>
    <property type="match status" value="1"/>
</dbReference>
<keyword evidence="3" id="KW-1185">Reference proteome</keyword>
<dbReference type="RefSeq" id="WP_045054470.1">
    <property type="nucleotide sequence ID" value="NZ_CAWMDP010000041.1"/>
</dbReference>
<evidence type="ECO:0008006" key="4">
    <source>
        <dbReference type="Google" id="ProtNLM"/>
    </source>
</evidence>
<feature type="transmembrane region" description="Helical" evidence="1">
    <location>
        <begin position="39"/>
        <end position="58"/>
    </location>
</feature>
<keyword evidence="1" id="KW-0812">Transmembrane</keyword>
<dbReference type="PANTHER" id="PTHR34978">
    <property type="entry name" value="POSSIBLE SENSOR-TRANSDUCER PROTEIN BLAR"/>
    <property type="match status" value="1"/>
</dbReference>
<dbReference type="OrthoDB" id="462286at2"/>
<keyword evidence="1" id="KW-1133">Transmembrane helix</keyword>
<dbReference type="InterPro" id="IPR052173">
    <property type="entry name" value="Beta-lactam_resp_regulator"/>
</dbReference>
<dbReference type="PATRIC" id="fig|1618023.3.peg.3729"/>
<sequence length="288" mass="33024">MHLMMILAALGLTGWLRTRSSSASQCSWDRRWQQAMSLFVLPPLLLTMTAISIVYMGAEEVPLLWEWQGRFSYLLATGFLGLAGILLLKQASQSWLLQRRIRNCPQHKLLGVSSRVLDNPVPYSALVGLWQPELIVTQGLLRTLDNEHLESVFKHEQGHCYYADPFWFFWLGWVRSYTAWLPQTEALWQELLLLREMRADYWAAQQVDPLILAESLLQVASNCSMFADSCCTAFSCSATRDRLQERIDALLSSDVDVLNSSLWSWNWLLPILPLLVVPFHTCTHLSTH</sequence>
<reference evidence="2 3" key="1">
    <citation type="submission" date="2015-02" db="EMBL/GenBank/DDBJ databases">
        <title>Draft genome of a novel marine cyanobacterium (Chroococcales) isolated from South Atlantic Ocean.</title>
        <authorList>
            <person name="Rigonato J."/>
            <person name="Alvarenga D.O."/>
            <person name="Branco L.H."/>
            <person name="Varani A.M."/>
            <person name="Brandini F.P."/>
            <person name="Fiore M.F."/>
        </authorList>
    </citation>
    <scope>NUCLEOTIDE SEQUENCE [LARGE SCALE GENOMIC DNA]</scope>
    <source>
        <strain evidence="2 3">CENA595</strain>
    </source>
</reference>
<dbReference type="STRING" id="1618023.UH38_09875"/>
<evidence type="ECO:0000256" key="1">
    <source>
        <dbReference type="SAM" id="Phobius"/>
    </source>
</evidence>
<gene>
    <name evidence="2" type="ORF">UH38_09875</name>
</gene>
<evidence type="ECO:0000313" key="3">
    <source>
        <dbReference type="Proteomes" id="UP000032452"/>
    </source>
</evidence>
<protein>
    <recommendedName>
        <fullName evidence="4">Zn-dependent protease with chaperone function</fullName>
    </recommendedName>
</protein>
<accession>A0A0D8ZU57</accession>